<comment type="caution">
    <text evidence="1">The sequence shown here is derived from an EMBL/GenBank/DDBJ whole genome shotgun (WGS) entry which is preliminary data.</text>
</comment>
<evidence type="ECO:0000313" key="2">
    <source>
        <dbReference type="Proteomes" id="UP000253383"/>
    </source>
</evidence>
<gene>
    <name evidence="1" type="ORF">DUE52_27765</name>
</gene>
<dbReference type="RefSeq" id="WP_114409354.1">
    <property type="nucleotide sequence ID" value="NZ_QOWE01000029.1"/>
</dbReference>
<protein>
    <submittedName>
        <fullName evidence="1">Uncharacterized protein</fullName>
    </submittedName>
</protein>
<accession>A0A368JF98</accession>
<name>A0A368JF98_9BACT</name>
<organism evidence="1 2">
    <name type="scientific">Larkinella punicea</name>
    <dbReference type="NCBI Taxonomy" id="2315727"/>
    <lineage>
        <taxon>Bacteria</taxon>
        <taxon>Pseudomonadati</taxon>
        <taxon>Bacteroidota</taxon>
        <taxon>Cytophagia</taxon>
        <taxon>Cytophagales</taxon>
        <taxon>Spirosomataceae</taxon>
        <taxon>Larkinella</taxon>
    </lineage>
</organism>
<dbReference type="Proteomes" id="UP000253383">
    <property type="component" value="Unassembled WGS sequence"/>
</dbReference>
<keyword evidence="2" id="KW-1185">Reference proteome</keyword>
<evidence type="ECO:0000313" key="1">
    <source>
        <dbReference type="EMBL" id="RCR66338.1"/>
    </source>
</evidence>
<dbReference type="EMBL" id="QOWE01000029">
    <property type="protein sequence ID" value="RCR66338.1"/>
    <property type="molecule type" value="Genomic_DNA"/>
</dbReference>
<dbReference type="AlphaFoldDB" id="A0A368JF98"/>
<sequence length="66" mass="7750">MEMKTLRGTLNKKKFKCTVYAKDGTYLASRIYNSYTEEGALMQLEEWLEVHQPDNYDPDTIKVETL</sequence>
<reference evidence="1 2" key="1">
    <citation type="submission" date="2018-07" db="EMBL/GenBank/DDBJ databases">
        <title>Genome analysis of Larkinella rosea.</title>
        <authorList>
            <person name="Zhou Z."/>
            <person name="Wang G."/>
        </authorList>
    </citation>
    <scope>NUCLEOTIDE SEQUENCE [LARGE SCALE GENOMIC DNA]</scope>
    <source>
        <strain evidence="2">zzj9</strain>
    </source>
</reference>
<dbReference type="OrthoDB" id="963989at2"/>
<proteinExistence type="predicted"/>